<accession>A0A5C8ZBL3</accession>
<gene>
    <name evidence="5" type="ORF">FMM08_16940</name>
</gene>
<evidence type="ECO:0000313" key="6">
    <source>
        <dbReference type="Proteomes" id="UP000321234"/>
    </source>
</evidence>
<dbReference type="InterPro" id="IPR036291">
    <property type="entry name" value="NAD(P)-bd_dom_sf"/>
</dbReference>
<dbReference type="GO" id="GO:0000166">
    <property type="term" value="F:nucleotide binding"/>
    <property type="evidence" value="ECO:0007669"/>
    <property type="project" value="InterPro"/>
</dbReference>
<protein>
    <submittedName>
        <fullName evidence="5">Gfo/Idh/MocA family oxidoreductase</fullName>
    </submittedName>
</protein>
<dbReference type="SUPFAM" id="SSF51735">
    <property type="entry name" value="NAD(P)-binding Rossmann-fold domains"/>
    <property type="match status" value="1"/>
</dbReference>
<evidence type="ECO:0000256" key="2">
    <source>
        <dbReference type="ARBA" id="ARBA00023002"/>
    </source>
</evidence>
<dbReference type="Pfam" id="PF01408">
    <property type="entry name" value="GFO_IDH_MocA"/>
    <property type="match status" value="1"/>
</dbReference>
<dbReference type="SUPFAM" id="SSF55347">
    <property type="entry name" value="Glyceraldehyde-3-phosphate dehydrogenase-like, C-terminal domain"/>
    <property type="match status" value="1"/>
</dbReference>
<dbReference type="InterPro" id="IPR055170">
    <property type="entry name" value="GFO_IDH_MocA-like_dom"/>
</dbReference>
<dbReference type="Gene3D" id="3.30.360.10">
    <property type="entry name" value="Dihydrodipicolinate Reductase, domain 2"/>
    <property type="match status" value="1"/>
</dbReference>
<keyword evidence="6" id="KW-1185">Reference proteome</keyword>
<proteinExistence type="inferred from homology"/>
<dbReference type="Gene3D" id="3.40.50.720">
    <property type="entry name" value="NAD(P)-binding Rossmann-like Domain"/>
    <property type="match status" value="1"/>
</dbReference>
<comment type="similarity">
    <text evidence="1">Belongs to the Gfo/Idh/MocA family.</text>
</comment>
<sequence length="384" mass="40595">MVSPGRQRPQAAGRPECVPDEDVLKVGVVGLGWAGQQHLEAYAARSDVQVVALAGMEADLLASLGEAHGVTHRVARWQDLLEVEGLDAVSIAVPTALHAPIAVAALERGLHVLCEKPIARDAPEAATMVEAARSAGRVLEVVFNHRQRGDVQALRQLVASGQVGRPYAARSWWLRRRGIPMLGSWFTNAEASGGGPLVDIGVHCLDWALHVLGEPRVVAASAVTFSELGPRGLGGSRGGSKSLSGDVSAYEVEDLAHAFLRLEGGGLLQLETSWAVFREPVDQMGMTVRGTDGGAELVVEGNPDPVGELRLFTDSPLTADGEAADRTVPVEPGRGHAAVVDAFVDVVRSGAAAWKDHDGSLALDRARIIDACYASARENREVQL</sequence>
<dbReference type="PANTHER" id="PTHR43708">
    <property type="entry name" value="CONSERVED EXPRESSED OXIDOREDUCTASE (EUROFUNG)"/>
    <property type="match status" value="1"/>
</dbReference>
<keyword evidence="2" id="KW-0560">Oxidoreductase</keyword>
<dbReference type="InterPro" id="IPR051317">
    <property type="entry name" value="Gfo/Idh/MocA_oxidoreduct"/>
</dbReference>
<name>A0A5C8ZBL3_9ACTN</name>
<dbReference type="PANTHER" id="PTHR43708:SF5">
    <property type="entry name" value="CONSERVED EXPRESSED OXIDOREDUCTASE (EUROFUNG)-RELATED"/>
    <property type="match status" value="1"/>
</dbReference>
<evidence type="ECO:0000256" key="1">
    <source>
        <dbReference type="ARBA" id="ARBA00010928"/>
    </source>
</evidence>
<dbReference type="AlphaFoldDB" id="A0A5C8ZBL3"/>
<dbReference type="Proteomes" id="UP000321234">
    <property type="component" value="Unassembled WGS sequence"/>
</dbReference>
<evidence type="ECO:0000259" key="3">
    <source>
        <dbReference type="Pfam" id="PF01408"/>
    </source>
</evidence>
<feature type="domain" description="Gfo/Idh/MocA-like oxidoreductase N-terminal" evidence="3">
    <location>
        <begin position="24"/>
        <end position="141"/>
    </location>
</feature>
<comment type="caution">
    <text evidence="5">The sequence shown here is derived from an EMBL/GenBank/DDBJ whole genome shotgun (WGS) entry which is preliminary data.</text>
</comment>
<dbReference type="OrthoDB" id="179913at2"/>
<dbReference type="EMBL" id="VKAC01000010">
    <property type="protein sequence ID" value="TXR55157.1"/>
    <property type="molecule type" value="Genomic_DNA"/>
</dbReference>
<organism evidence="5 6">
    <name type="scientific">Quadrisphaera setariae</name>
    <dbReference type="NCBI Taxonomy" id="2593304"/>
    <lineage>
        <taxon>Bacteria</taxon>
        <taxon>Bacillati</taxon>
        <taxon>Actinomycetota</taxon>
        <taxon>Actinomycetes</taxon>
        <taxon>Kineosporiales</taxon>
        <taxon>Kineosporiaceae</taxon>
        <taxon>Quadrisphaera</taxon>
    </lineage>
</organism>
<dbReference type="Pfam" id="PF22725">
    <property type="entry name" value="GFO_IDH_MocA_C3"/>
    <property type="match status" value="1"/>
</dbReference>
<evidence type="ECO:0000259" key="4">
    <source>
        <dbReference type="Pfam" id="PF22725"/>
    </source>
</evidence>
<dbReference type="GO" id="GO:0016491">
    <property type="term" value="F:oxidoreductase activity"/>
    <property type="evidence" value="ECO:0007669"/>
    <property type="project" value="UniProtKB-KW"/>
</dbReference>
<evidence type="ECO:0000313" key="5">
    <source>
        <dbReference type="EMBL" id="TXR55157.1"/>
    </source>
</evidence>
<reference evidence="5 6" key="1">
    <citation type="submission" date="2019-07" db="EMBL/GenBank/DDBJ databases">
        <title>Quadrisphaera sp. strain DD2A genome sequencing and assembly.</title>
        <authorList>
            <person name="Kim I."/>
        </authorList>
    </citation>
    <scope>NUCLEOTIDE SEQUENCE [LARGE SCALE GENOMIC DNA]</scope>
    <source>
        <strain evidence="5 6">DD2A</strain>
    </source>
</reference>
<dbReference type="InterPro" id="IPR000683">
    <property type="entry name" value="Gfo/Idh/MocA-like_OxRdtase_N"/>
</dbReference>
<feature type="domain" description="GFO/IDH/MocA-like oxidoreductase" evidence="4">
    <location>
        <begin position="151"/>
        <end position="295"/>
    </location>
</feature>